<dbReference type="GO" id="GO:0005829">
    <property type="term" value="C:cytosol"/>
    <property type="evidence" value="ECO:0007669"/>
    <property type="project" value="TreeGrafter"/>
</dbReference>
<dbReference type="Pfam" id="PF02622">
    <property type="entry name" value="DUF179"/>
    <property type="match status" value="1"/>
</dbReference>
<evidence type="ECO:0000256" key="1">
    <source>
        <dbReference type="ARBA" id="ARBA00009600"/>
    </source>
</evidence>
<comment type="caution">
    <text evidence="4">The sequence shown here is derived from an EMBL/GenBank/DDBJ whole genome shotgun (WGS) entry which is preliminary data.</text>
</comment>
<evidence type="ECO:0000313" key="4">
    <source>
        <dbReference type="EMBL" id="RNJ49761.1"/>
    </source>
</evidence>
<comment type="similarity">
    <text evidence="1 2">Belongs to the UPF0301 (AlgH) family.</text>
</comment>
<feature type="region of interest" description="Disordered" evidence="3">
    <location>
        <begin position="1"/>
        <end position="22"/>
    </location>
</feature>
<reference evidence="4 5" key="1">
    <citation type="submission" date="2018-08" db="EMBL/GenBank/DDBJ databases">
        <title>Genome sequence of Methylocystis hirsuta CSC1, a methanotroph able to accumulate PHAs.</title>
        <authorList>
            <person name="Bordel S."/>
            <person name="Rodriguez E."/>
            <person name="Gancedo J."/>
            <person name="Munoz R."/>
        </authorList>
    </citation>
    <scope>NUCLEOTIDE SEQUENCE [LARGE SCALE GENOMIC DNA]</scope>
    <source>
        <strain evidence="4 5">CSC1</strain>
    </source>
</reference>
<dbReference type="EMBL" id="QWDD01000001">
    <property type="protein sequence ID" value="RNJ49761.1"/>
    <property type="molecule type" value="Genomic_DNA"/>
</dbReference>
<sequence>MRASGKKQDFAERVSERRSGRPEERRFLDGQLLIAMPSMLDQRFARSVIYLCAHSEEGAMGIIVNQPARVRNFPDLLVQLQVIAPQERISLPSRAEDIQVLSGGPVQTDRGFVLHTPDFFLDNSTLPIDDGVSLTATIDILRAIAAGRGPDRALLALGYAGWDPGQLEEEIQRNGWLNCPTDPALLFDHDLGTKYARALRSIGVDPERLSTHAGHA</sequence>
<dbReference type="PANTHER" id="PTHR30327:SF1">
    <property type="entry name" value="UPF0301 PROTEIN YQGE"/>
    <property type="match status" value="1"/>
</dbReference>
<dbReference type="AlphaFoldDB" id="A0A3M9XP27"/>
<protein>
    <recommendedName>
        <fullName evidence="2">UPF0301 protein D1O30_09305</fullName>
    </recommendedName>
</protein>
<evidence type="ECO:0000256" key="3">
    <source>
        <dbReference type="SAM" id="MobiDB-lite"/>
    </source>
</evidence>
<name>A0A3M9XP27_9HYPH</name>
<evidence type="ECO:0000256" key="2">
    <source>
        <dbReference type="HAMAP-Rule" id="MF_00758"/>
    </source>
</evidence>
<dbReference type="SUPFAM" id="SSF143456">
    <property type="entry name" value="VC0467-like"/>
    <property type="match status" value="1"/>
</dbReference>
<keyword evidence="5" id="KW-1185">Reference proteome</keyword>
<proteinExistence type="inferred from homology"/>
<dbReference type="PANTHER" id="PTHR30327">
    <property type="entry name" value="UNCHARACTERIZED PROTEIN YQGE"/>
    <property type="match status" value="1"/>
</dbReference>
<evidence type="ECO:0000313" key="5">
    <source>
        <dbReference type="Proteomes" id="UP000268623"/>
    </source>
</evidence>
<accession>A0A3M9XP27</accession>
<dbReference type="InterPro" id="IPR003774">
    <property type="entry name" value="AlgH-like"/>
</dbReference>
<dbReference type="Gene3D" id="3.40.1740.10">
    <property type="entry name" value="VC0467-like"/>
    <property type="match status" value="1"/>
</dbReference>
<gene>
    <name evidence="4" type="ORF">D1O30_09305</name>
</gene>
<dbReference type="RefSeq" id="WP_123175727.1">
    <property type="nucleotide sequence ID" value="NZ_QWDD01000001.1"/>
</dbReference>
<dbReference type="NCBIfam" id="NF001268">
    <property type="entry name" value="PRK00228.1-4"/>
    <property type="match status" value="1"/>
</dbReference>
<dbReference type="OrthoDB" id="9807486at2"/>
<organism evidence="4 5">
    <name type="scientific">Methylocystis hirsuta</name>
    <dbReference type="NCBI Taxonomy" id="369798"/>
    <lineage>
        <taxon>Bacteria</taxon>
        <taxon>Pseudomonadati</taxon>
        <taxon>Pseudomonadota</taxon>
        <taxon>Alphaproteobacteria</taxon>
        <taxon>Hyphomicrobiales</taxon>
        <taxon>Methylocystaceae</taxon>
        <taxon>Methylocystis</taxon>
    </lineage>
</organism>
<dbReference type="Proteomes" id="UP000268623">
    <property type="component" value="Unassembled WGS sequence"/>
</dbReference>
<dbReference type="HAMAP" id="MF_00758">
    <property type="entry name" value="UPF0301"/>
    <property type="match status" value="1"/>
</dbReference>